<gene>
    <name evidence="3" type="ORF">MED217_16855</name>
</gene>
<keyword evidence="4" id="KW-1185">Reference proteome</keyword>
<organism evidence="3 4">
    <name type="scientific">Leeuwenhoekiella blandensis (strain CECT 7118 / CCUG 51940 / KCTC 22103 / MED217)</name>
    <name type="common">Flavobacterium sp. (strain MED217)</name>
    <dbReference type="NCBI Taxonomy" id="398720"/>
    <lineage>
        <taxon>Bacteria</taxon>
        <taxon>Pseudomonadati</taxon>
        <taxon>Bacteroidota</taxon>
        <taxon>Flavobacteriia</taxon>
        <taxon>Flavobacteriales</taxon>
        <taxon>Flavobacteriaceae</taxon>
        <taxon>Leeuwenhoekiella</taxon>
    </lineage>
</organism>
<dbReference type="AlphaFoldDB" id="A3XHL2"/>
<keyword evidence="2" id="KW-0472">Membrane</keyword>
<comment type="caution">
    <text evidence="3">The sequence shown here is derived from an EMBL/GenBank/DDBJ whole genome shotgun (WGS) entry which is preliminary data.</text>
</comment>
<evidence type="ECO:0000313" key="3">
    <source>
        <dbReference type="EMBL" id="EAQ51232.1"/>
    </source>
</evidence>
<evidence type="ECO:0000313" key="4">
    <source>
        <dbReference type="Proteomes" id="UP000001601"/>
    </source>
</evidence>
<sequence>MKAFWSVFSLLITLNSMSLKFVSNFFTENSINDIEASIGTTSSILNISLIVLCVVLLILDFFERNGSPIFSNTKMIQKGGKNSKNYQSKGDINITNYDER</sequence>
<name>A3XHL2_LEEBM</name>
<evidence type="ECO:0000256" key="2">
    <source>
        <dbReference type="SAM" id="Phobius"/>
    </source>
</evidence>
<dbReference type="HOGENOM" id="CLU_2302360_0_0_10"/>
<protein>
    <submittedName>
        <fullName evidence="3">Uncharacterized protein</fullName>
    </submittedName>
</protein>
<dbReference type="Proteomes" id="UP000001601">
    <property type="component" value="Unassembled WGS sequence"/>
</dbReference>
<accession>A3XHL2</accession>
<feature type="transmembrane region" description="Helical" evidence="2">
    <location>
        <begin position="42"/>
        <end position="62"/>
    </location>
</feature>
<keyword evidence="2" id="KW-0812">Transmembrane</keyword>
<dbReference type="STRING" id="398720.MED217_16855"/>
<evidence type="ECO:0000256" key="1">
    <source>
        <dbReference type="SAM" id="MobiDB-lite"/>
    </source>
</evidence>
<dbReference type="EMBL" id="AANC01000001">
    <property type="protein sequence ID" value="EAQ51232.1"/>
    <property type="molecule type" value="Genomic_DNA"/>
</dbReference>
<reference evidence="3 4" key="1">
    <citation type="journal article" date="2007" name="Nature">
        <title>Light stimulates growth of proteorhodopsin-containing marine Flavobacteria.</title>
        <authorList>
            <person name="Gomez-Consarnau L."/>
            <person name="Gonzalez J.M."/>
            <person name="Coll-Llado M."/>
            <person name="Gourdon P."/>
            <person name="Pascher T."/>
            <person name="Neutze R."/>
            <person name="Pedros-Alio C."/>
            <person name="Pinhassi J."/>
        </authorList>
    </citation>
    <scope>NUCLEOTIDE SEQUENCE [LARGE SCALE GENOMIC DNA]</scope>
    <source>
        <strain evidence="3 4">MED217</strain>
    </source>
</reference>
<keyword evidence="2" id="KW-1133">Transmembrane helix</keyword>
<proteinExistence type="predicted"/>
<feature type="region of interest" description="Disordered" evidence="1">
    <location>
        <begin position="78"/>
        <end position="100"/>
    </location>
</feature>